<comment type="caution">
    <text evidence="1">The sequence shown here is derived from an EMBL/GenBank/DDBJ whole genome shotgun (WGS) entry which is preliminary data.</text>
</comment>
<dbReference type="AlphaFoldDB" id="A0A9P4NCT5"/>
<sequence length="168" mass="18666">MACSESCRVVERRVLFDRLQPAPSPRHPTSVIGPSEFLPGCSQRTAKEGASAPCICAKSRKSLLIKAMLDLDLPLEAAGNRDIKLLSNINCLCLQYARDFVGLTLRVSRLEPPRHSRTGPLRRCRESPAGHARPALWASRVRIRLPSHPRVVADLLQRTFFAPNTTPH</sequence>
<evidence type="ECO:0000313" key="2">
    <source>
        <dbReference type="Proteomes" id="UP000800093"/>
    </source>
</evidence>
<dbReference type="EMBL" id="ML986579">
    <property type="protein sequence ID" value="KAF2270740.1"/>
    <property type="molecule type" value="Genomic_DNA"/>
</dbReference>
<evidence type="ECO:0000313" key="1">
    <source>
        <dbReference type="EMBL" id="KAF2270740.1"/>
    </source>
</evidence>
<organism evidence="1 2">
    <name type="scientific">Lojkania enalia</name>
    <dbReference type="NCBI Taxonomy" id="147567"/>
    <lineage>
        <taxon>Eukaryota</taxon>
        <taxon>Fungi</taxon>
        <taxon>Dikarya</taxon>
        <taxon>Ascomycota</taxon>
        <taxon>Pezizomycotina</taxon>
        <taxon>Dothideomycetes</taxon>
        <taxon>Pleosporomycetidae</taxon>
        <taxon>Pleosporales</taxon>
        <taxon>Pleosporales incertae sedis</taxon>
        <taxon>Lojkania</taxon>
    </lineage>
</organism>
<dbReference type="Proteomes" id="UP000800093">
    <property type="component" value="Unassembled WGS sequence"/>
</dbReference>
<reference evidence="2" key="1">
    <citation type="journal article" date="2020" name="Stud. Mycol.">
        <title>101 Dothideomycetes genomes: A test case for predicting lifestyles and emergence of pathogens.</title>
        <authorList>
            <person name="Haridas S."/>
            <person name="Albert R."/>
            <person name="Binder M."/>
            <person name="Bloem J."/>
            <person name="LaButti K."/>
            <person name="Salamov A."/>
            <person name="Andreopoulos B."/>
            <person name="Baker S."/>
            <person name="Barry K."/>
            <person name="Bills G."/>
            <person name="Bluhm B."/>
            <person name="Cannon C."/>
            <person name="Castanera R."/>
            <person name="Culley D."/>
            <person name="Daum C."/>
            <person name="Ezra D."/>
            <person name="Gonzalez J."/>
            <person name="Henrissat B."/>
            <person name="Kuo A."/>
            <person name="Liang C."/>
            <person name="Lipzen A."/>
            <person name="Lutzoni F."/>
            <person name="Magnuson J."/>
            <person name="Mondo S."/>
            <person name="Nolan M."/>
            <person name="Ohm R."/>
            <person name="Pangilinan J."/>
            <person name="Park H.-J."/>
            <person name="Ramirez L."/>
            <person name="Alfaro M."/>
            <person name="Sun H."/>
            <person name="Tritt A."/>
            <person name="Yoshinaga Y."/>
            <person name="Zwiers L.-H."/>
            <person name="Turgeon B."/>
            <person name="Goodwin S."/>
            <person name="Spatafora J."/>
            <person name="Crous P."/>
            <person name="Grigoriev I."/>
        </authorList>
    </citation>
    <scope>NUCLEOTIDE SEQUENCE [LARGE SCALE GENOMIC DNA]</scope>
    <source>
        <strain evidence="2">CBS 304.66</strain>
    </source>
</reference>
<name>A0A9P4NCT5_9PLEO</name>
<gene>
    <name evidence="1" type="ORF">CC78DRAFT_574032</name>
</gene>
<protein>
    <submittedName>
        <fullName evidence="1">Uncharacterized protein</fullName>
    </submittedName>
</protein>
<proteinExistence type="predicted"/>
<accession>A0A9P4NCT5</accession>
<keyword evidence="2" id="KW-1185">Reference proteome</keyword>